<evidence type="ECO:0000313" key="3">
    <source>
        <dbReference type="EMBL" id="GGC57928.1"/>
    </source>
</evidence>
<feature type="region of interest" description="Disordered" evidence="1">
    <location>
        <begin position="1"/>
        <end position="26"/>
    </location>
</feature>
<gene>
    <name evidence="3" type="ORF">GCM10011410_07980</name>
</gene>
<organism evidence="3 4">
    <name type="scientific">Hoyosella rhizosphaerae</name>
    <dbReference type="NCBI Taxonomy" id="1755582"/>
    <lineage>
        <taxon>Bacteria</taxon>
        <taxon>Bacillati</taxon>
        <taxon>Actinomycetota</taxon>
        <taxon>Actinomycetes</taxon>
        <taxon>Mycobacteriales</taxon>
        <taxon>Hoyosellaceae</taxon>
        <taxon>Hoyosella</taxon>
    </lineage>
</organism>
<dbReference type="RefSeq" id="WP_188670865.1">
    <property type="nucleotide sequence ID" value="NZ_BMJH01000001.1"/>
</dbReference>
<feature type="transmembrane region" description="Helical" evidence="2">
    <location>
        <begin position="59"/>
        <end position="76"/>
    </location>
</feature>
<keyword evidence="4" id="KW-1185">Reference proteome</keyword>
<evidence type="ECO:0000256" key="1">
    <source>
        <dbReference type="SAM" id="MobiDB-lite"/>
    </source>
</evidence>
<keyword evidence="2" id="KW-0812">Transmembrane</keyword>
<dbReference type="AlphaFoldDB" id="A0A916U360"/>
<reference evidence="3" key="1">
    <citation type="journal article" date="2014" name="Int. J. Syst. Evol. Microbiol.">
        <title>Complete genome sequence of Corynebacterium casei LMG S-19264T (=DSM 44701T), isolated from a smear-ripened cheese.</title>
        <authorList>
            <consortium name="US DOE Joint Genome Institute (JGI-PGF)"/>
            <person name="Walter F."/>
            <person name="Albersmeier A."/>
            <person name="Kalinowski J."/>
            <person name="Ruckert C."/>
        </authorList>
    </citation>
    <scope>NUCLEOTIDE SEQUENCE</scope>
    <source>
        <strain evidence="3">CGMCC 1.15478</strain>
    </source>
</reference>
<evidence type="ECO:0000313" key="4">
    <source>
        <dbReference type="Proteomes" id="UP000641514"/>
    </source>
</evidence>
<name>A0A916U360_9ACTN</name>
<keyword evidence="2" id="KW-0472">Membrane</keyword>
<reference evidence="3" key="2">
    <citation type="submission" date="2020-09" db="EMBL/GenBank/DDBJ databases">
        <authorList>
            <person name="Sun Q."/>
            <person name="Zhou Y."/>
        </authorList>
    </citation>
    <scope>NUCLEOTIDE SEQUENCE</scope>
    <source>
        <strain evidence="3">CGMCC 1.15478</strain>
    </source>
</reference>
<proteinExistence type="predicted"/>
<accession>A0A916U360</accession>
<sequence>MAPSAPWEDPWDDQDLDTDDNEKPRTGTRWTTVVAWIAIAAMVLMPMMSLLNLYRAEPLLVIAAISLVGAAIYLVSTRSGDLIARINERFKR</sequence>
<keyword evidence="2" id="KW-1133">Transmembrane helix</keyword>
<feature type="transmembrane region" description="Helical" evidence="2">
    <location>
        <begin position="33"/>
        <end position="53"/>
    </location>
</feature>
<feature type="compositionally biased region" description="Acidic residues" evidence="1">
    <location>
        <begin position="9"/>
        <end position="20"/>
    </location>
</feature>
<protein>
    <submittedName>
        <fullName evidence="3">Uncharacterized protein</fullName>
    </submittedName>
</protein>
<comment type="caution">
    <text evidence="3">The sequence shown here is derived from an EMBL/GenBank/DDBJ whole genome shotgun (WGS) entry which is preliminary data.</text>
</comment>
<evidence type="ECO:0000256" key="2">
    <source>
        <dbReference type="SAM" id="Phobius"/>
    </source>
</evidence>
<dbReference type="Proteomes" id="UP000641514">
    <property type="component" value="Unassembled WGS sequence"/>
</dbReference>
<dbReference type="EMBL" id="BMJH01000001">
    <property type="protein sequence ID" value="GGC57928.1"/>
    <property type="molecule type" value="Genomic_DNA"/>
</dbReference>